<reference evidence="2" key="1">
    <citation type="journal article" date="2019" name="Int. J. Syst. Evol. Microbiol.">
        <title>The Global Catalogue of Microorganisms (GCM) 10K type strain sequencing project: providing services to taxonomists for standard genome sequencing and annotation.</title>
        <authorList>
            <consortium name="The Broad Institute Genomics Platform"/>
            <consortium name="The Broad Institute Genome Sequencing Center for Infectious Disease"/>
            <person name="Wu L."/>
            <person name="Ma J."/>
        </authorList>
    </citation>
    <scope>NUCLEOTIDE SEQUENCE [LARGE SCALE GENOMIC DNA]</scope>
    <source>
        <strain evidence="2">CCUG 36956</strain>
    </source>
</reference>
<protein>
    <submittedName>
        <fullName evidence="1">TetR family transcriptional regulator</fullName>
    </submittedName>
</protein>
<comment type="caution">
    <text evidence="1">The sequence shown here is derived from an EMBL/GenBank/DDBJ whole genome shotgun (WGS) entry which is preliminary data.</text>
</comment>
<evidence type="ECO:0000313" key="1">
    <source>
        <dbReference type="EMBL" id="MFC6013891.1"/>
    </source>
</evidence>
<dbReference type="EMBL" id="JBHSQN010000015">
    <property type="protein sequence ID" value="MFC6013891.1"/>
    <property type="molecule type" value="Genomic_DNA"/>
</dbReference>
<gene>
    <name evidence="1" type="ORF">ACFP3H_22785</name>
</gene>
<organism evidence="1 2">
    <name type="scientific">Nocardia lasii</name>
    <dbReference type="NCBI Taxonomy" id="1616107"/>
    <lineage>
        <taxon>Bacteria</taxon>
        <taxon>Bacillati</taxon>
        <taxon>Actinomycetota</taxon>
        <taxon>Actinomycetes</taxon>
        <taxon>Mycobacteriales</taxon>
        <taxon>Nocardiaceae</taxon>
        <taxon>Nocardia</taxon>
    </lineage>
</organism>
<accession>A0ABW1JY82</accession>
<dbReference type="RefSeq" id="WP_378609047.1">
    <property type="nucleotide sequence ID" value="NZ_JBHSQN010000015.1"/>
</dbReference>
<name>A0ABW1JY82_9NOCA</name>
<dbReference type="Proteomes" id="UP001596223">
    <property type="component" value="Unassembled WGS sequence"/>
</dbReference>
<evidence type="ECO:0000313" key="2">
    <source>
        <dbReference type="Proteomes" id="UP001596223"/>
    </source>
</evidence>
<sequence>MTTKLASPRAANFVAEESSLSASRELTEFSLRPAVCDAVEQAATSTDATGVRALRVFLHAGLSSYWPLVRAAPARRIAAYEAALQTLRQRWTPSGDTIGDPTAVAMFREMDNEATDFLELCARLSGTQWLEPVDSVAGYLVSVFHGSVLRWLADGNDETILVVIDDLVGCLTLKAVEG</sequence>
<keyword evidence="2" id="KW-1185">Reference proteome</keyword>
<proteinExistence type="predicted"/>